<organism evidence="2 3">
    <name type="scientific">Neurospora intermedia</name>
    <dbReference type="NCBI Taxonomy" id="5142"/>
    <lineage>
        <taxon>Eukaryota</taxon>
        <taxon>Fungi</taxon>
        <taxon>Dikarya</taxon>
        <taxon>Ascomycota</taxon>
        <taxon>Pezizomycotina</taxon>
        <taxon>Sordariomycetes</taxon>
        <taxon>Sordariomycetidae</taxon>
        <taxon>Sordariales</taxon>
        <taxon>Sordariaceae</taxon>
        <taxon>Neurospora</taxon>
    </lineage>
</organism>
<proteinExistence type="predicted"/>
<reference evidence="2 3" key="1">
    <citation type="submission" date="2023-09" db="EMBL/GenBank/DDBJ databases">
        <title>Multi-omics analysis of a traditional fermented food reveals byproduct-associated fungal strains for waste-to-food upcycling.</title>
        <authorList>
            <consortium name="Lawrence Berkeley National Laboratory"/>
            <person name="Rekdal V.M."/>
            <person name="Villalobos-Escobedo J.M."/>
            <person name="Rodriguez-Valeron N."/>
            <person name="Garcia M.O."/>
            <person name="Vasquez D.P."/>
            <person name="Damayanti I."/>
            <person name="Sorensen P.M."/>
            <person name="Baidoo E.E."/>
            <person name="De Carvalho A.C."/>
            <person name="Riley R."/>
            <person name="Lipzen A."/>
            <person name="He G."/>
            <person name="Yan M."/>
            <person name="Haridas S."/>
            <person name="Daum C."/>
            <person name="Yoshinaga Y."/>
            <person name="Ng V."/>
            <person name="Grigoriev I.V."/>
            <person name="Munk R."/>
            <person name="Nuraida L."/>
            <person name="Wijaya C.H."/>
            <person name="Morales P.-C."/>
            <person name="Keasling J.D."/>
        </authorList>
    </citation>
    <scope>NUCLEOTIDE SEQUENCE [LARGE SCALE GENOMIC DNA]</scope>
    <source>
        <strain evidence="2 3">FGSC 2613</strain>
    </source>
</reference>
<gene>
    <name evidence="2" type="ORF">QR685DRAFT_574006</name>
</gene>
<protein>
    <submittedName>
        <fullName evidence="2">Uncharacterized protein</fullName>
    </submittedName>
</protein>
<feature type="region of interest" description="Disordered" evidence="1">
    <location>
        <begin position="29"/>
        <end position="51"/>
    </location>
</feature>
<feature type="region of interest" description="Disordered" evidence="1">
    <location>
        <begin position="120"/>
        <end position="140"/>
    </location>
</feature>
<keyword evidence="3" id="KW-1185">Reference proteome</keyword>
<evidence type="ECO:0000313" key="3">
    <source>
        <dbReference type="Proteomes" id="UP001451303"/>
    </source>
</evidence>
<accession>A0ABR3D591</accession>
<name>A0ABR3D591_NEUIN</name>
<sequence>MDRLTQKELDCLLALRDLKFSGAVQDVDTAPVTHNSGHSGQGPEVVEPVPVQNKDDDFYKDMIETLEEMDKILSKALTMSSARDGDSKCTIRSLSGARVSPVSAAEGDLIARVADDIHKTNTLGLTPGDESDENDKNEEERLNEMVGADAPNPITNEELLRTPVTYARSCCDGRGVLRGVRCKEGED</sequence>
<comment type="caution">
    <text evidence="2">The sequence shown here is derived from an EMBL/GenBank/DDBJ whole genome shotgun (WGS) entry which is preliminary data.</text>
</comment>
<evidence type="ECO:0000313" key="2">
    <source>
        <dbReference type="EMBL" id="KAL0467876.1"/>
    </source>
</evidence>
<dbReference type="Proteomes" id="UP001451303">
    <property type="component" value="Unassembled WGS sequence"/>
</dbReference>
<dbReference type="EMBL" id="JAVLET010000008">
    <property type="protein sequence ID" value="KAL0467876.1"/>
    <property type="molecule type" value="Genomic_DNA"/>
</dbReference>
<evidence type="ECO:0000256" key="1">
    <source>
        <dbReference type="SAM" id="MobiDB-lite"/>
    </source>
</evidence>